<dbReference type="Proteomes" id="UP001328107">
    <property type="component" value="Unassembled WGS sequence"/>
</dbReference>
<dbReference type="Gene3D" id="3.90.70.10">
    <property type="entry name" value="Cysteine proteinases"/>
    <property type="match status" value="1"/>
</dbReference>
<sequence>TNYYLRIASHNANPNRTFNMRFSDISALSPEQYQQLLGARLPNAPANKAPLFEVPLDYTAPNAFDWRDKGAVSRIKNQ</sequence>
<proteinExistence type="predicted"/>
<reference evidence="2" key="1">
    <citation type="submission" date="2022-10" db="EMBL/GenBank/DDBJ databases">
        <title>Genome assembly of Pristionchus species.</title>
        <authorList>
            <person name="Yoshida K."/>
            <person name="Sommer R.J."/>
        </authorList>
    </citation>
    <scope>NUCLEOTIDE SEQUENCE [LARGE SCALE GENOMIC DNA]</scope>
    <source>
        <strain evidence="2">RS5460</strain>
    </source>
</reference>
<evidence type="ECO:0000313" key="2">
    <source>
        <dbReference type="Proteomes" id="UP001328107"/>
    </source>
</evidence>
<dbReference type="SUPFAM" id="SSF54001">
    <property type="entry name" value="Cysteine proteinases"/>
    <property type="match status" value="1"/>
</dbReference>
<feature type="non-terminal residue" evidence="1">
    <location>
        <position position="1"/>
    </location>
</feature>
<accession>A0AAN5C6M8</accession>
<evidence type="ECO:0000313" key="1">
    <source>
        <dbReference type="EMBL" id="GMR30904.1"/>
    </source>
</evidence>
<dbReference type="AlphaFoldDB" id="A0AAN5C6M8"/>
<protein>
    <submittedName>
        <fullName evidence="1">Uncharacterized protein</fullName>
    </submittedName>
</protein>
<gene>
    <name evidence="1" type="ORF">PMAYCL1PPCAC_01099</name>
</gene>
<comment type="caution">
    <text evidence="1">The sequence shown here is derived from an EMBL/GenBank/DDBJ whole genome shotgun (WGS) entry which is preliminary data.</text>
</comment>
<dbReference type="InterPro" id="IPR038765">
    <property type="entry name" value="Papain-like_cys_pep_sf"/>
</dbReference>
<organism evidence="1 2">
    <name type="scientific">Pristionchus mayeri</name>
    <dbReference type="NCBI Taxonomy" id="1317129"/>
    <lineage>
        <taxon>Eukaryota</taxon>
        <taxon>Metazoa</taxon>
        <taxon>Ecdysozoa</taxon>
        <taxon>Nematoda</taxon>
        <taxon>Chromadorea</taxon>
        <taxon>Rhabditida</taxon>
        <taxon>Rhabditina</taxon>
        <taxon>Diplogasteromorpha</taxon>
        <taxon>Diplogasteroidea</taxon>
        <taxon>Neodiplogasteridae</taxon>
        <taxon>Pristionchus</taxon>
    </lineage>
</organism>
<keyword evidence="2" id="KW-1185">Reference proteome</keyword>
<name>A0AAN5C6M8_9BILA</name>
<dbReference type="EMBL" id="BTRK01000001">
    <property type="protein sequence ID" value="GMR30904.1"/>
    <property type="molecule type" value="Genomic_DNA"/>
</dbReference>
<feature type="non-terminal residue" evidence="1">
    <location>
        <position position="78"/>
    </location>
</feature>